<dbReference type="PANTHER" id="PTHR43178:SF5">
    <property type="entry name" value="LIPOAMIDE ACYLTRANSFERASE COMPONENT OF BRANCHED-CHAIN ALPHA-KETO ACID DEHYDROGENASE COMPLEX, MITOCHONDRIAL"/>
    <property type="match status" value="1"/>
</dbReference>
<dbReference type="PANTHER" id="PTHR43178">
    <property type="entry name" value="DIHYDROLIPOAMIDE ACETYLTRANSFERASE COMPONENT OF PYRUVATE DEHYDROGENASE COMPLEX"/>
    <property type="match status" value="1"/>
</dbReference>
<protein>
    <recommendedName>
        <fullName evidence="6">Dihydrolipoamide acetyltransferase component of pyruvate dehydrogenase complex</fullName>
        <ecNumber evidence="6">2.3.1.-</ecNumber>
    </recommendedName>
</protein>
<dbReference type="GO" id="GO:0031405">
    <property type="term" value="F:lipoic acid binding"/>
    <property type="evidence" value="ECO:0007669"/>
    <property type="project" value="TreeGrafter"/>
</dbReference>
<organism evidence="10 11">
    <name type="scientific">Salisediminibacterium halotolerans</name>
    <dbReference type="NCBI Taxonomy" id="517425"/>
    <lineage>
        <taxon>Bacteria</taxon>
        <taxon>Bacillati</taxon>
        <taxon>Bacillota</taxon>
        <taxon>Bacilli</taxon>
        <taxon>Bacillales</taxon>
        <taxon>Bacillaceae</taxon>
        <taxon>Salisediminibacterium</taxon>
    </lineage>
</organism>
<dbReference type="GO" id="GO:0016407">
    <property type="term" value="F:acetyltransferase activity"/>
    <property type="evidence" value="ECO:0007669"/>
    <property type="project" value="TreeGrafter"/>
</dbReference>
<keyword evidence="4 6" id="KW-0450">Lipoyl</keyword>
<name>A0A1H9TV89_9BACI</name>
<evidence type="ECO:0000256" key="3">
    <source>
        <dbReference type="ARBA" id="ARBA00022679"/>
    </source>
</evidence>
<feature type="compositionally biased region" description="Low complexity" evidence="7">
    <location>
        <begin position="89"/>
        <end position="98"/>
    </location>
</feature>
<dbReference type="InterPro" id="IPR023213">
    <property type="entry name" value="CAT-like_dom_sf"/>
</dbReference>
<dbReference type="Pfam" id="PF00198">
    <property type="entry name" value="2-oxoacid_dh"/>
    <property type="match status" value="1"/>
</dbReference>
<dbReference type="InterPro" id="IPR050743">
    <property type="entry name" value="2-oxoacid_DH_E2_comp"/>
</dbReference>
<evidence type="ECO:0000256" key="2">
    <source>
        <dbReference type="ARBA" id="ARBA00007317"/>
    </source>
</evidence>
<dbReference type="InterPro" id="IPR001078">
    <property type="entry name" value="2-oxoacid_DH_actylTfrase"/>
</dbReference>
<evidence type="ECO:0000256" key="1">
    <source>
        <dbReference type="ARBA" id="ARBA00001938"/>
    </source>
</evidence>
<dbReference type="Pfam" id="PF00364">
    <property type="entry name" value="Biotin_lipoyl"/>
    <property type="match status" value="1"/>
</dbReference>
<dbReference type="SUPFAM" id="SSF51230">
    <property type="entry name" value="Single hybrid motif"/>
    <property type="match status" value="1"/>
</dbReference>
<keyword evidence="5 6" id="KW-0012">Acyltransferase</keyword>
<sequence>MAKAVVMPKMGMSMEEGTVVEWLKQEGDTVNKGEAIASISSEKIENEVEAPFDGVLISISAPVDSVVKVGEPIGYVGEAGEQAPHGEAPKSAESSEAETVNEHPKKEDTSVAVQTPAADDRSAGNGRHKASPAARKLAKSKGVDLSAVTGSGPNGRITKDDVLQAASGSVQTETEQPAIPLPDPEQLKAVRQQPAEKDFSGIRKVIGERMHESIQQSAQLTIMRYADVTELMAFRKKLNTELADAGVTGKATVTDMVCRAAVSALKEYPFMNSALIEDKIYEYPYVHLGIAAAMKRGLMVPVVFDADQLSLRELSAKIRQMADKVADGSIGSDELKGSTFTVTNLGASKVGFFTPILNPPETGILGVGAIEETAVFDGRRHKEALKLPLSLTFDHRIVDGEPAAQFLDAVIRRLEHPHVLVYEE</sequence>
<keyword evidence="3 6" id="KW-0808">Transferase</keyword>
<dbReference type="EMBL" id="FOGV01000011">
    <property type="protein sequence ID" value="SES00962.1"/>
    <property type="molecule type" value="Genomic_DNA"/>
</dbReference>
<dbReference type="CDD" id="cd06849">
    <property type="entry name" value="lipoyl_domain"/>
    <property type="match status" value="1"/>
</dbReference>
<dbReference type="InterPro" id="IPR004167">
    <property type="entry name" value="PSBD"/>
</dbReference>
<dbReference type="SUPFAM" id="SSF52777">
    <property type="entry name" value="CoA-dependent acyltransferases"/>
    <property type="match status" value="1"/>
</dbReference>
<reference evidence="11" key="1">
    <citation type="submission" date="2016-10" db="EMBL/GenBank/DDBJ databases">
        <authorList>
            <person name="de Groot N.N."/>
        </authorList>
    </citation>
    <scope>NUCLEOTIDE SEQUENCE [LARGE SCALE GENOMIC DNA]</scope>
    <source>
        <strain evidence="11">10nlg</strain>
    </source>
</reference>
<feature type="compositionally biased region" description="Basic and acidic residues" evidence="7">
    <location>
        <begin position="100"/>
        <end position="109"/>
    </location>
</feature>
<dbReference type="Gene3D" id="4.10.320.10">
    <property type="entry name" value="E3-binding domain"/>
    <property type="match status" value="1"/>
</dbReference>
<evidence type="ECO:0000313" key="10">
    <source>
        <dbReference type="EMBL" id="SES00962.1"/>
    </source>
</evidence>
<dbReference type="InterPro" id="IPR036625">
    <property type="entry name" value="E3-bd_dom_sf"/>
</dbReference>
<evidence type="ECO:0000313" key="11">
    <source>
        <dbReference type="Proteomes" id="UP000199318"/>
    </source>
</evidence>
<dbReference type="SUPFAM" id="SSF47005">
    <property type="entry name" value="Peripheral subunit-binding domain of 2-oxo acid dehydrogenase complex"/>
    <property type="match status" value="1"/>
</dbReference>
<dbReference type="AlphaFoldDB" id="A0A1H9TV89"/>
<dbReference type="RefSeq" id="WP_093072846.1">
    <property type="nucleotide sequence ID" value="NZ_FOGV01000011.1"/>
</dbReference>
<keyword evidence="10" id="KW-0670">Pyruvate</keyword>
<dbReference type="Proteomes" id="UP000199318">
    <property type="component" value="Unassembled WGS sequence"/>
</dbReference>
<dbReference type="Gene3D" id="3.30.559.10">
    <property type="entry name" value="Chloramphenicol acetyltransferase-like domain"/>
    <property type="match status" value="1"/>
</dbReference>
<feature type="region of interest" description="Disordered" evidence="7">
    <location>
        <begin position="77"/>
        <end position="158"/>
    </location>
</feature>
<gene>
    <name evidence="10" type="ORF">SAMN05444126_11146</name>
</gene>
<dbReference type="STRING" id="1464123.SAMN05444126_11146"/>
<evidence type="ECO:0000256" key="7">
    <source>
        <dbReference type="SAM" id="MobiDB-lite"/>
    </source>
</evidence>
<evidence type="ECO:0000256" key="4">
    <source>
        <dbReference type="ARBA" id="ARBA00022823"/>
    </source>
</evidence>
<feature type="domain" description="Peripheral subunit-binding (PSBD)" evidence="9">
    <location>
        <begin position="129"/>
        <end position="166"/>
    </location>
</feature>
<dbReference type="PROSITE" id="PS50968">
    <property type="entry name" value="BIOTINYL_LIPOYL"/>
    <property type="match status" value="1"/>
</dbReference>
<dbReference type="InterPro" id="IPR000089">
    <property type="entry name" value="Biotin_lipoyl"/>
</dbReference>
<evidence type="ECO:0000256" key="5">
    <source>
        <dbReference type="ARBA" id="ARBA00023315"/>
    </source>
</evidence>
<proteinExistence type="inferred from homology"/>
<feature type="domain" description="Lipoyl-binding" evidence="8">
    <location>
        <begin position="2"/>
        <end position="77"/>
    </location>
</feature>
<accession>A0A1H9TV89</accession>
<comment type="similarity">
    <text evidence="2 6">Belongs to the 2-oxoacid dehydrogenase family.</text>
</comment>
<evidence type="ECO:0000259" key="9">
    <source>
        <dbReference type="PROSITE" id="PS51826"/>
    </source>
</evidence>
<evidence type="ECO:0000256" key="6">
    <source>
        <dbReference type="RuleBase" id="RU003423"/>
    </source>
</evidence>
<keyword evidence="11" id="KW-1185">Reference proteome</keyword>
<dbReference type="Pfam" id="PF02817">
    <property type="entry name" value="E3_binding"/>
    <property type="match status" value="1"/>
</dbReference>
<dbReference type="GO" id="GO:0005737">
    <property type="term" value="C:cytoplasm"/>
    <property type="evidence" value="ECO:0007669"/>
    <property type="project" value="TreeGrafter"/>
</dbReference>
<dbReference type="InterPro" id="IPR011053">
    <property type="entry name" value="Single_hybrid_motif"/>
</dbReference>
<comment type="cofactor">
    <cofactor evidence="1 6">
        <name>(R)-lipoate</name>
        <dbReference type="ChEBI" id="CHEBI:83088"/>
    </cofactor>
</comment>
<dbReference type="EC" id="2.3.1.-" evidence="6"/>
<dbReference type="PROSITE" id="PS51826">
    <property type="entry name" value="PSBD"/>
    <property type="match status" value="1"/>
</dbReference>
<dbReference type="OrthoDB" id="9805770at2"/>
<dbReference type="Gene3D" id="2.40.50.100">
    <property type="match status" value="1"/>
</dbReference>
<evidence type="ECO:0000259" key="8">
    <source>
        <dbReference type="PROSITE" id="PS50968"/>
    </source>
</evidence>
<comment type="caution">
    <text evidence="10">The sequence shown here is derived from an EMBL/GenBank/DDBJ whole genome shotgun (WGS) entry which is preliminary data.</text>
</comment>